<dbReference type="EC" id="1.14.99.-" evidence="3"/>
<dbReference type="InterPro" id="IPR001128">
    <property type="entry name" value="Cyt_P450"/>
</dbReference>
<dbReference type="SUPFAM" id="SSF48264">
    <property type="entry name" value="Cytochrome P450"/>
    <property type="match status" value="1"/>
</dbReference>
<dbReference type="GO" id="GO:0036199">
    <property type="term" value="F:cholest-4-en-3-one 26-monooxygenase activity"/>
    <property type="evidence" value="ECO:0007669"/>
    <property type="project" value="TreeGrafter"/>
</dbReference>
<sequence>MKQDNNVLGVELKKGDVVVAWMSAANLDKAVFADLFTLNIHRPNNKQHLTFGNGPHFCLGAPLARLEANIGLSLFMDHFQRIEPVPGFKLEEI</sequence>
<evidence type="ECO:0000313" key="3">
    <source>
        <dbReference type="EMBL" id="SYX83859.1"/>
    </source>
</evidence>
<dbReference type="GO" id="GO:0020037">
    <property type="term" value="F:heme binding"/>
    <property type="evidence" value="ECO:0007669"/>
    <property type="project" value="InterPro"/>
</dbReference>
<dbReference type="GO" id="GO:0006707">
    <property type="term" value="P:cholesterol catabolic process"/>
    <property type="evidence" value="ECO:0007669"/>
    <property type="project" value="TreeGrafter"/>
</dbReference>
<dbReference type="PANTHER" id="PTHR46696">
    <property type="entry name" value="P450, PUTATIVE (EUROFUNG)-RELATED"/>
    <property type="match status" value="1"/>
</dbReference>
<keyword evidence="2" id="KW-0349">Heme</keyword>
<gene>
    <name evidence="3" type="ORF">PBLR_12281</name>
</gene>
<keyword evidence="2" id="KW-0503">Monooxygenase</keyword>
<evidence type="ECO:0000256" key="1">
    <source>
        <dbReference type="ARBA" id="ARBA00010617"/>
    </source>
</evidence>
<dbReference type="InterPro" id="IPR036396">
    <property type="entry name" value="Cyt_P450_sf"/>
</dbReference>
<dbReference type="Pfam" id="PF00067">
    <property type="entry name" value="p450"/>
    <property type="match status" value="1"/>
</dbReference>
<reference evidence="4" key="1">
    <citation type="submission" date="2018-08" db="EMBL/GenBank/DDBJ databases">
        <authorList>
            <person name="Chevrot R."/>
        </authorList>
    </citation>
    <scope>NUCLEOTIDE SEQUENCE [LARGE SCALE GENOMIC DNA]</scope>
</reference>
<dbReference type="RefSeq" id="WP_172619469.1">
    <property type="nucleotide sequence ID" value="NZ_LS992241.1"/>
</dbReference>
<dbReference type="GO" id="GO:0008395">
    <property type="term" value="F:steroid hydroxylase activity"/>
    <property type="evidence" value="ECO:0007669"/>
    <property type="project" value="TreeGrafter"/>
</dbReference>
<keyword evidence="2" id="KW-0408">Iron</keyword>
<proteinExistence type="inferred from homology"/>
<comment type="similarity">
    <text evidence="1 2">Belongs to the cytochrome P450 family.</text>
</comment>
<accession>A0A383RC36</accession>
<dbReference type="Gene3D" id="1.10.630.10">
    <property type="entry name" value="Cytochrome P450"/>
    <property type="match status" value="1"/>
</dbReference>
<keyword evidence="2" id="KW-0479">Metal-binding</keyword>
<protein>
    <submittedName>
        <fullName evidence="3">Cytochrome P450(MEG)</fullName>
        <ecNumber evidence="3">1.14.99.-</ecNumber>
    </submittedName>
</protein>
<organism evidence="3 4">
    <name type="scientific">Paenibacillus alvei</name>
    <name type="common">Bacillus alvei</name>
    <dbReference type="NCBI Taxonomy" id="44250"/>
    <lineage>
        <taxon>Bacteria</taxon>
        <taxon>Bacillati</taxon>
        <taxon>Bacillota</taxon>
        <taxon>Bacilli</taxon>
        <taxon>Bacillales</taxon>
        <taxon>Paenibacillaceae</taxon>
        <taxon>Paenibacillus</taxon>
    </lineage>
</organism>
<evidence type="ECO:0000256" key="2">
    <source>
        <dbReference type="RuleBase" id="RU000461"/>
    </source>
</evidence>
<evidence type="ECO:0000313" key="4">
    <source>
        <dbReference type="Proteomes" id="UP000304148"/>
    </source>
</evidence>
<dbReference type="PANTHER" id="PTHR46696:SF4">
    <property type="entry name" value="BIOTIN BIOSYNTHESIS CYTOCHROME P450"/>
    <property type="match status" value="1"/>
</dbReference>
<dbReference type="Proteomes" id="UP000304148">
    <property type="component" value="Chromosome"/>
</dbReference>
<dbReference type="EMBL" id="LS992241">
    <property type="protein sequence ID" value="SYX83859.1"/>
    <property type="molecule type" value="Genomic_DNA"/>
</dbReference>
<dbReference type="InterPro" id="IPR017972">
    <property type="entry name" value="Cyt_P450_CS"/>
</dbReference>
<keyword evidence="2 3" id="KW-0560">Oxidoreductase</keyword>
<dbReference type="AlphaFoldDB" id="A0A383RC36"/>
<dbReference type="GO" id="GO:0005506">
    <property type="term" value="F:iron ion binding"/>
    <property type="evidence" value="ECO:0007669"/>
    <property type="project" value="InterPro"/>
</dbReference>
<name>A0A383RC36_PAEAL</name>
<dbReference type="PROSITE" id="PS00086">
    <property type="entry name" value="CYTOCHROME_P450"/>
    <property type="match status" value="1"/>
</dbReference>